<dbReference type="PIRSF" id="PIRSF006402">
    <property type="entry name" value="UCP006402_thioredoxin"/>
    <property type="match status" value="1"/>
</dbReference>
<keyword evidence="2" id="KW-0418">Kinase</keyword>
<dbReference type="PANTHER" id="PTHR42899:SF1">
    <property type="entry name" value="SPERMATOGENESIS-ASSOCIATED PROTEIN 20"/>
    <property type="match status" value="1"/>
</dbReference>
<keyword evidence="3" id="KW-1185">Reference proteome</keyword>
<dbReference type="InterPro" id="IPR012341">
    <property type="entry name" value="6hp_glycosidase-like_sf"/>
</dbReference>
<dbReference type="InterPro" id="IPR008928">
    <property type="entry name" value="6-hairpin_glycosidase_sf"/>
</dbReference>
<dbReference type="SUPFAM" id="SSF52833">
    <property type="entry name" value="Thioredoxin-like"/>
    <property type="match status" value="1"/>
</dbReference>
<dbReference type="GO" id="GO:0016301">
    <property type="term" value="F:kinase activity"/>
    <property type="evidence" value="ECO:0007669"/>
    <property type="project" value="UniProtKB-KW"/>
</dbReference>
<dbReference type="EMBL" id="LVVZ01000014">
    <property type="protein sequence ID" value="OKL44600.1"/>
    <property type="molecule type" value="Genomic_DNA"/>
</dbReference>
<dbReference type="AlphaFoldDB" id="A0A1U7JIM2"/>
<evidence type="ECO:0000313" key="2">
    <source>
        <dbReference type="EMBL" id="OKL44600.1"/>
    </source>
</evidence>
<sequence length="665" mass="74836">MPENRLKNASSPYLLQHKNNPVHWWEWGPEAMAKAKRTGKPILLSVGYSACHWCHVMAHESFEDDETAELMNDLYINIKVDREERPDVDLVYMRALHALGEQGGWPLTMFLTSEAEPVWGGTYFPKEARYGRPSFKQVLNAVANTFANDQDTVETNRQSLLMVLNERPKQPSAVDQGLVSAAGERLSSMIDRELGGMRGAPKFPQASVMELILRTGYREHNKDLIDLHAESLRMMSQGGIYDHVGGGLARYSVDENWLVPHFEKMLYDNAQYIDHLCWAYCHTQDPLFIRRLSETVDWIEREMVLPEGGVSAALDADSEGVEGKFYVWTDEELSNLLPENSIELFRAVYDVQPQGNWEGTTILNRSRPLPRPLTEEEEGQLSACLALLLEERAKRIRPHRDDKVLLDWNAMLISALAHGYQIVSRESLKSQLRTLAHRIFEFIETHMRETDGSMIHSIREGVKGPAAFAGDYAHLARAALALARIEDDPEKKSALIGKAKALLDQLDARYAHPQGGYYMTSESSDDLLVRPYHAMDEAIPNYNAVAANALVEYWMLTDDAAYRERADKLIASFTGEIRANIFGTAALLNALDTRTRFKKAEITLSPDRETNQVSAAWKSGDPAWFATVTTKADAAASEVLICSENGCSVPLFTAEAIEEEMQRIS</sequence>
<evidence type="ECO:0000259" key="1">
    <source>
        <dbReference type="Pfam" id="PF03190"/>
    </source>
</evidence>
<evidence type="ECO:0000313" key="3">
    <source>
        <dbReference type="Proteomes" id="UP000185783"/>
    </source>
</evidence>
<feature type="domain" description="Spermatogenesis-associated protein 20-like TRX" evidence="1">
    <location>
        <begin position="3"/>
        <end position="164"/>
    </location>
</feature>
<proteinExistence type="predicted"/>
<dbReference type="PANTHER" id="PTHR42899">
    <property type="entry name" value="SPERMATOGENESIS-ASSOCIATED PROTEIN 20"/>
    <property type="match status" value="1"/>
</dbReference>
<dbReference type="RefSeq" id="WP_036488337.1">
    <property type="nucleotide sequence ID" value="NZ_LVVZ01000014.1"/>
</dbReference>
<dbReference type="Pfam" id="PF03190">
    <property type="entry name" value="Thioredox_DsbH"/>
    <property type="match status" value="1"/>
</dbReference>
<dbReference type="CDD" id="cd02955">
    <property type="entry name" value="SSP411"/>
    <property type="match status" value="1"/>
</dbReference>
<dbReference type="Gene3D" id="1.50.10.10">
    <property type="match status" value="1"/>
</dbReference>
<dbReference type="SUPFAM" id="SSF48208">
    <property type="entry name" value="Six-hairpin glycosidases"/>
    <property type="match status" value="1"/>
</dbReference>
<protein>
    <submittedName>
        <fullName evidence="2">Thymidylate kinase</fullName>
    </submittedName>
</protein>
<dbReference type="InterPro" id="IPR024705">
    <property type="entry name" value="Ssp411"/>
</dbReference>
<reference evidence="2 3" key="1">
    <citation type="submission" date="2016-03" db="EMBL/GenBank/DDBJ databases">
        <title>Genome sequence of Nesiotobacter sp. nov., a moderately halophilic alphaproteobacterium isolated from the Yellow Sea, China.</title>
        <authorList>
            <person name="Zhang G."/>
            <person name="Zhang R."/>
        </authorList>
    </citation>
    <scope>NUCLEOTIDE SEQUENCE [LARGE SCALE GENOMIC DNA]</scope>
    <source>
        <strain evidence="2 3">WB1-6</strain>
    </source>
</reference>
<dbReference type="InterPro" id="IPR004879">
    <property type="entry name" value="Ssp411-like_TRX"/>
</dbReference>
<dbReference type="GO" id="GO:0005975">
    <property type="term" value="P:carbohydrate metabolic process"/>
    <property type="evidence" value="ECO:0007669"/>
    <property type="project" value="InterPro"/>
</dbReference>
<dbReference type="STRING" id="197461.A3843_09490"/>
<comment type="caution">
    <text evidence="2">The sequence shown here is derived from an EMBL/GenBank/DDBJ whole genome shotgun (WGS) entry which is preliminary data.</text>
</comment>
<keyword evidence="2" id="KW-0808">Transferase</keyword>
<gene>
    <name evidence="2" type="ORF">A3843_09490</name>
</gene>
<dbReference type="InterPro" id="IPR036249">
    <property type="entry name" value="Thioredoxin-like_sf"/>
</dbReference>
<dbReference type="Proteomes" id="UP000185783">
    <property type="component" value="Unassembled WGS sequence"/>
</dbReference>
<organism evidence="2 3">
    <name type="scientific">Pseudovibrio exalbescens</name>
    <dbReference type="NCBI Taxonomy" id="197461"/>
    <lineage>
        <taxon>Bacteria</taxon>
        <taxon>Pseudomonadati</taxon>
        <taxon>Pseudomonadota</taxon>
        <taxon>Alphaproteobacteria</taxon>
        <taxon>Hyphomicrobiales</taxon>
        <taxon>Stappiaceae</taxon>
        <taxon>Pseudovibrio</taxon>
    </lineage>
</organism>
<accession>A0A1U7JIM2</accession>
<dbReference type="Gene3D" id="3.40.30.10">
    <property type="entry name" value="Glutaredoxin"/>
    <property type="match status" value="1"/>
</dbReference>
<name>A0A1U7JIM2_9HYPH</name>